<keyword evidence="2" id="KW-1185">Reference proteome</keyword>
<reference evidence="2" key="1">
    <citation type="journal article" date="2019" name="Int. J. Syst. Evol. Microbiol.">
        <title>The Global Catalogue of Microorganisms (GCM) 10K type strain sequencing project: providing services to taxonomists for standard genome sequencing and annotation.</title>
        <authorList>
            <consortium name="The Broad Institute Genomics Platform"/>
            <consortium name="The Broad Institute Genome Sequencing Center for Infectious Disease"/>
            <person name="Wu L."/>
            <person name="Ma J."/>
        </authorList>
    </citation>
    <scope>NUCLEOTIDE SEQUENCE [LARGE SCALE GENOMIC DNA]</scope>
    <source>
        <strain evidence="2">CGMCC 4.7248</strain>
    </source>
</reference>
<protein>
    <submittedName>
        <fullName evidence="1">Uncharacterized protein</fullName>
    </submittedName>
</protein>
<evidence type="ECO:0000313" key="1">
    <source>
        <dbReference type="EMBL" id="MFC5633609.1"/>
    </source>
</evidence>
<sequence>MSKTVTPTTDAERVLGQIERGELRCGPGAAREIAARHQAAYGDAFDGTPAEVLRRQLWAGVLASLATTTEGGIAA</sequence>
<dbReference type="Proteomes" id="UP001596154">
    <property type="component" value="Unassembled WGS sequence"/>
</dbReference>
<proteinExistence type="predicted"/>
<organism evidence="1 2">
    <name type="scientific">Streptomyces bullii</name>
    <dbReference type="NCBI Taxonomy" id="349910"/>
    <lineage>
        <taxon>Bacteria</taxon>
        <taxon>Bacillati</taxon>
        <taxon>Actinomycetota</taxon>
        <taxon>Actinomycetes</taxon>
        <taxon>Kitasatosporales</taxon>
        <taxon>Streptomycetaceae</taxon>
        <taxon>Streptomyces</taxon>
    </lineage>
</organism>
<name>A0ABW0UMJ8_9ACTN</name>
<dbReference type="EMBL" id="JBHSNY010000002">
    <property type="protein sequence ID" value="MFC5633609.1"/>
    <property type="molecule type" value="Genomic_DNA"/>
</dbReference>
<dbReference type="RefSeq" id="WP_381018790.1">
    <property type="nucleotide sequence ID" value="NZ_JBHSNY010000002.1"/>
</dbReference>
<gene>
    <name evidence="1" type="ORF">ACFPZJ_07345</name>
</gene>
<comment type="caution">
    <text evidence="1">The sequence shown here is derived from an EMBL/GenBank/DDBJ whole genome shotgun (WGS) entry which is preliminary data.</text>
</comment>
<evidence type="ECO:0000313" key="2">
    <source>
        <dbReference type="Proteomes" id="UP001596154"/>
    </source>
</evidence>
<accession>A0ABW0UMJ8</accession>